<comment type="cofactor">
    <cofactor evidence="1">
        <name>Fe(2+)</name>
        <dbReference type="ChEBI" id="CHEBI:29033"/>
    </cofactor>
</comment>
<dbReference type="EMBL" id="CP099421">
    <property type="protein sequence ID" value="USW52098.1"/>
    <property type="molecule type" value="Genomic_DNA"/>
</dbReference>
<feature type="domain" description="TauD/TfdA-like" evidence="7">
    <location>
        <begin position="162"/>
        <end position="306"/>
    </location>
</feature>
<name>A0A9Q9EK69_9PEZI</name>
<dbReference type="Proteomes" id="UP001056384">
    <property type="component" value="Chromosome 4"/>
</dbReference>
<dbReference type="GO" id="GO:0046872">
    <property type="term" value="F:metal ion binding"/>
    <property type="evidence" value="ECO:0007669"/>
    <property type="project" value="UniProtKB-KW"/>
</dbReference>
<dbReference type="Gene3D" id="3.60.130.10">
    <property type="entry name" value="Clavaminate synthase-like"/>
    <property type="match status" value="1"/>
</dbReference>
<dbReference type="SUPFAM" id="SSF51197">
    <property type="entry name" value="Clavaminate synthase-like"/>
    <property type="match status" value="1"/>
</dbReference>
<dbReference type="PANTHER" id="PTHR10696:SF25">
    <property type="entry name" value="OXIDOREDUCTASE AIM17-RELATED"/>
    <property type="match status" value="1"/>
</dbReference>
<comment type="similarity">
    <text evidence="2">Belongs to the gamma-BBH/TMLD family.</text>
</comment>
<dbReference type="InterPro" id="IPR010376">
    <property type="entry name" value="GBBH-like_N"/>
</dbReference>
<sequence length="328" mass="36969">MLEVAWIGQLIIKYLQASRLAAQPTVRPGSIRAVHSQLSPATTSNKVAIPIDGKPVEFSSLVLRDLCQCTACVHESTNQRLYSTAEVPPNIKADEVQITNQEARITWQHDAPGFDLFHDTILPLNTLRRVVDMGARPNPHQAPLESRTLWGAKDPQPPDTTFADYLRDDKALYNVMRQLQQHGLVFITEITHVEEALEKIAKRMVRTVPSAINTAYTSSDLGFHTDLLYFSNPPHIQLLHCIQSSSAGGASVFADAFKSAVELSAQDREAFDVLFKLSVNYHYHHPEDNVYFTTKKVFEFNEEYLRKLKESDGAVTKEDVVEGRGWRR</sequence>
<dbReference type="GO" id="GO:0045329">
    <property type="term" value="P:carnitine biosynthetic process"/>
    <property type="evidence" value="ECO:0007669"/>
    <property type="project" value="TreeGrafter"/>
</dbReference>
<accession>A0A9Q9EK69</accession>
<keyword evidence="10" id="KW-1185">Reference proteome</keyword>
<organism evidence="9 10">
    <name type="scientific">Septoria linicola</name>
    <dbReference type="NCBI Taxonomy" id="215465"/>
    <lineage>
        <taxon>Eukaryota</taxon>
        <taxon>Fungi</taxon>
        <taxon>Dikarya</taxon>
        <taxon>Ascomycota</taxon>
        <taxon>Pezizomycotina</taxon>
        <taxon>Dothideomycetes</taxon>
        <taxon>Dothideomycetidae</taxon>
        <taxon>Mycosphaerellales</taxon>
        <taxon>Mycosphaerellaceae</taxon>
        <taxon>Septoria</taxon>
    </lineage>
</organism>
<gene>
    <name evidence="9" type="ORF">Slin15195_G054170</name>
</gene>
<keyword evidence="6" id="KW-0408">Iron</keyword>
<dbReference type="InterPro" id="IPR038492">
    <property type="entry name" value="GBBH-like_N_sf"/>
</dbReference>
<proteinExistence type="inferred from homology"/>
<dbReference type="InterPro" id="IPR050411">
    <property type="entry name" value="AlphaKG_dependent_hydroxylases"/>
</dbReference>
<evidence type="ECO:0000256" key="2">
    <source>
        <dbReference type="ARBA" id="ARBA00008654"/>
    </source>
</evidence>
<dbReference type="InterPro" id="IPR042098">
    <property type="entry name" value="TauD-like_sf"/>
</dbReference>
<evidence type="ECO:0000313" key="9">
    <source>
        <dbReference type="EMBL" id="USW52098.1"/>
    </source>
</evidence>
<dbReference type="Pfam" id="PF02668">
    <property type="entry name" value="TauD"/>
    <property type="match status" value="1"/>
</dbReference>
<keyword evidence="4" id="KW-0223">Dioxygenase</keyword>
<evidence type="ECO:0000313" key="10">
    <source>
        <dbReference type="Proteomes" id="UP001056384"/>
    </source>
</evidence>
<evidence type="ECO:0000259" key="8">
    <source>
        <dbReference type="Pfam" id="PF06155"/>
    </source>
</evidence>
<dbReference type="Pfam" id="PF06155">
    <property type="entry name" value="GBBH-like_N"/>
    <property type="match status" value="1"/>
</dbReference>
<dbReference type="Gene3D" id="3.30.2020.30">
    <property type="match status" value="1"/>
</dbReference>
<dbReference type="GO" id="GO:0005739">
    <property type="term" value="C:mitochondrion"/>
    <property type="evidence" value="ECO:0007669"/>
    <property type="project" value="TreeGrafter"/>
</dbReference>
<protein>
    <submittedName>
        <fullName evidence="9">TauD/TfdA-like domain, gamma-butyrobetaine hydroxylase-like, GBBH-like domain superfamily</fullName>
    </submittedName>
</protein>
<dbReference type="PANTHER" id="PTHR10696">
    <property type="entry name" value="GAMMA-BUTYROBETAINE HYDROXYLASE-RELATED"/>
    <property type="match status" value="1"/>
</dbReference>
<keyword evidence="5" id="KW-0560">Oxidoreductase</keyword>
<evidence type="ECO:0000256" key="6">
    <source>
        <dbReference type="ARBA" id="ARBA00023004"/>
    </source>
</evidence>
<evidence type="ECO:0000259" key="7">
    <source>
        <dbReference type="Pfam" id="PF02668"/>
    </source>
</evidence>
<evidence type="ECO:0000256" key="4">
    <source>
        <dbReference type="ARBA" id="ARBA00022964"/>
    </source>
</evidence>
<dbReference type="InterPro" id="IPR003819">
    <property type="entry name" value="TauD/TfdA-like"/>
</dbReference>
<keyword evidence="3" id="KW-0479">Metal-binding</keyword>
<evidence type="ECO:0000256" key="3">
    <source>
        <dbReference type="ARBA" id="ARBA00022723"/>
    </source>
</evidence>
<evidence type="ECO:0000256" key="5">
    <source>
        <dbReference type="ARBA" id="ARBA00023002"/>
    </source>
</evidence>
<reference evidence="9" key="1">
    <citation type="submission" date="2022-06" db="EMBL/GenBank/DDBJ databases">
        <title>Complete genome sequences of two strains of the flax pathogen Septoria linicola.</title>
        <authorList>
            <person name="Lapalu N."/>
            <person name="Simon A."/>
            <person name="Demenou B."/>
            <person name="Paumier D."/>
            <person name="Guillot M.-P."/>
            <person name="Gout L."/>
            <person name="Valade R."/>
        </authorList>
    </citation>
    <scope>NUCLEOTIDE SEQUENCE</scope>
    <source>
        <strain evidence="9">SE15195</strain>
    </source>
</reference>
<dbReference type="GO" id="GO:0016706">
    <property type="term" value="F:2-oxoglutarate-dependent dioxygenase activity"/>
    <property type="evidence" value="ECO:0007669"/>
    <property type="project" value="UniProtKB-ARBA"/>
</dbReference>
<feature type="domain" description="Gamma-butyrobetaine hydroxylase-like N-terminal" evidence="8">
    <location>
        <begin position="52"/>
        <end position="109"/>
    </location>
</feature>
<dbReference type="AlphaFoldDB" id="A0A9Q9EK69"/>
<evidence type="ECO:0000256" key="1">
    <source>
        <dbReference type="ARBA" id="ARBA00001954"/>
    </source>
</evidence>